<proteinExistence type="predicted"/>
<protein>
    <submittedName>
        <fullName evidence="1">Uncharacterized protein</fullName>
    </submittedName>
</protein>
<keyword evidence="2" id="KW-1185">Reference proteome</keyword>
<reference evidence="1 2" key="1">
    <citation type="submission" date="2023-12" db="EMBL/GenBank/DDBJ databases">
        <title>Description of an unclassified Opitutus bacterium of Verrucomicrobiota.</title>
        <authorList>
            <person name="Zhang D.-F."/>
        </authorList>
    </citation>
    <scope>NUCLEOTIDE SEQUENCE [LARGE SCALE GENOMIC DNA]</scope>
    <source>
        <strain evidence="1 2">WL0086</strain>
    </source>
</reference>
<sequence>MKQPSNQRPPSLDDLFALKRAERPSQEFWDDFQREFHVRQRAAAIEPKRWWFVLPRIFVGLSRYQMPMGAAAVLAVTFLSFREYREPGFEVAFAPASPVATNQSTRELLAPESAQIAAVSDEISESQLVQNDDSIATQQVRVAVSSVDVAADPMPLSPMVVWAGVADRSPSKSVAEPSPSARSIAANLAAVRAEQPEIARLPGEPQINLTASAPSSEPLAGIAMSVGSAREPLFAYQPAGSQLSDDQDDADGPDIHSRIASRLSDDQLYESVRRLTAGGDRLTLKF</sequence>
<accession>A0ABZ1C4Z7</accession>
<evidence type="ECO:0000313" key="1">
    <source>
        <dbReference type="EMBL" id="WRQ86804.1"/>
    </source>
</evidence>
<gene>
    <name evidence="1" type="ORF">K1X11_018485</name>
</gene>
<organism evidence="1 2">
    <name type="scientific">Actomonas aquatica</name>
    <dbReference type="NCBI Taxonomy" id="2866162"/>
    <lineage>
        <taxon>Bacteria</taxon>
        <taxon>Pseudomonadati</taxon>
        <taxon>Verrucomicrobiota</taxon>
        <taxon>Opitutia</taxon>
        <taxon>Opitutales</taxon>
        <taxon>Opitutaceae</taxon>
        <taxon>Actomonas</taxon>
    </lineage>
</organism>
<dbReference type="RefSeq" id="WP_221030640.1">
    <property type="nucleotide sequence ID" value="NZ_CP139781.1"/>
</dbReference>
<dbReference type="Proteomes" id="UP000738431">
    <property type="component" value="Chromosome"/>
</dbReference>
<name>A0ABZ1C4Z7_9BACT</name>
<evidence type="ECO:0000313" key="2">
    <source>
        <dbReference type="Proteomes" id="UP000738431"/>
    </source>
</evidence>
<dbReference type="EMBL" id="CP139781">
    <property type="protein sequence ID" value="WRQ86804.1"/>
    <property type="molecule type" value="Genomic_DNA"/>
</dbReference>